<dbReference type="PANTHER" id="PTHR31286:SF167">
    <property type="entry name" value="OS09G0268800 PROTEIN"/>
    <property type="match status" value="1"/>
</dbReference>
<dbReference type="Pfam" id="PF14392">
    <property type="entry name" value="zf-CCHC_4"/>
    <property type="match status" value="1"/>
</dbReference>
<protein>
    <recommendedName>
        <fullName evidence="6">DUF4283 domain-containing protein</fullName>
    </recommendedName>
</protein>
<dbReference type="EMBL" id="AUSU01004407">
    <property type="protein sequence ID" value="EPS65140.1"/>
    <property type="molecule type" value="Genomic_DNA"/>
</dbReference>
<sequence length="361" mass="39734">MEPDIADHFKSISLTEAESPPVAFPEGNRATNEEDTSLYMVGKVLNPRPVNPETVAKQMRRAFNPLQEMSVKFLGENKFLFRFQHSGDFAKVEEGRPWHFENHLLVLNAVPPGGYAGSVTLNHCPFTVQIHNLPFLSFPRGAAEALGNRIGQFLNAELDAKGDSKVAALRLRIALDIRQPLIRALPVPAEDGSMVLAAVTYEKLPIFCSECGRLDHQVRYCKSARDKPTTDRNNPQYGPWLKATRPRFLDPSPSKKINSEAGTPAAGPLPSEPKTTPAPSFSEALHGDATEREHTSLIEPSEGHTLRGDYSQVQGDMQVEETNSMDLILPSLDHPPQANPEKAVQPTPGVVIHSMAEPMDI</sequence>
<evidence type="ECO:0000256" key="1">
    <source>
        <dbReference type="SAM" id="MobiDB-lite"/>
    </source>
</evidence>
<name>S8CE57_9LAMI</name>
<proteinExistence type="predicted"/>
<gene>
    <name evidence="4" type="ORF">M569_09639</name>
</gene>
<feature type="region of interest" description="Disordered" evidence="1">
    <location>
        <begin position="320"/>
        <end position="347"/>
    </location>
</feature>
<keyword evidence="5" id="KW-1185">Reference proteome</keyword>
<evidence type="ECO:0008006" key="6">
    <source>
        <dbReference type="Google" id="ProtNLM"/>
    </source>
</evidence>
<evidence type="ECO:0000313" key="4">
    <source>
        <dbReference type="EMBL" id="EPS65140.1"/>
    </source>
</evidence>
<feature type="non-terminal residue" evidence="4">
    <location>
        <position position="361"/>
    </location>
</feature>
<evidence type="ECO:0000259" key="3">
    <source>
        <dbReference type="Pfam" id="PF14392"/>
    </source>
</evidence>
<dbReference type="Pfam" id="PF14111">
    <property type="entry name" value="DUF4283"/>
    <property type="match status" value="1"/>
</dbReference>
<dbReference type="AlphaFoldDB" id="S8CE57"/>
<dbReference type="PANTHER" id="PTHR31286">
    <property type="entry name" value="GLYCINE-RICH CELL WALL STRUCTURAL PROTEIN 1.8-LIKE"/>
    <property type="match status" value="1"/>
</dbReference>
<dbReference type="Proteomes" id="UP000015453">
    <property type="component" value="Unassembled WGS sequence"/>
</dbReference>
<dbReference type="InterPro" id="IPR040256">
    <property type="entry name" value="At4g02000-like"/>
</dbReference>
<dbReference type="OrthoDB" id="1695837at2759"/>
<accession>S8CE57</accession>
<evidence type="ECO:0000259" key="2">
    <source>
        <dbReference type="Pfam" id="PF14111"/>
    </source>
</evidence>
<organism evidence="4 5">
    <name type="scientific">Genlisea aurea</name>
    <dbReference type="NCBI Taxonomy" id="192259"/>
    <lineage>
        <taxon>Eukaryota</taxon>
        <taxon>Viridiplantae</taxon>
        <taxon>Streptophyta</taxon>
        <taxon>Embryophyta</taxon>
        <taxon>Tracheophyta</taxon>
        <taxon>Spermatophyta</taxon>
        <taxon>Magnoliopsida</taxon>
        <taxon>eudicotyledons</taxon>
        <taxon>Gunneridae</taxon>
        <taxon>Pentapetalae</taxon>
        <taxon>asterids</taxon>
        <taxon>lamiids</taxon>
        <taxon>Lamiales</taxon>
        <taxon>Lentibulariaceae</taxon>
        <taxon>Genlisea</taxon>
    </lineage>
</organism>
<comment type="caution">
    <text evidence="4">The sequence shown here is derived from an EMBL/GenBank/DDBJ whole genome shotgun (WGS) entry which is preliminary data.</text>
</comment>
<feature type="domain" description="Zinc knuckle CX2CX4HX4C" evidence="3">
    <location>
        <begin position="175"/>
        <end position="222"/>
    </location>
</feature>
<evidence type="ECO:0000313" key="5">
    <source>
        <dbReference type="Proteomes" id="UP000015453"/>
    </source>
</evidence>
<dbReference type="InterPro" id="IPR025558">
    <property type="entry name" value="DUF4283"/>
</dbReference>
<dbReference type="InterPro" id="IPR025836">
    <property type="entry name" value="Zn_knuckle_CX2CX4HX4C"/>
</dbReference>
<reference evidence="4 5" key="1">
    <citation type="journal article" date="2013" name="BMC Genomics">
        <title>The miniature genome of a carnivorous plant Genlisea aurea contains a low number of genes and short non-coding sequences.</title>
        <authorList>
            <person name="Leushkin E.V."/>
            <person name="Sutormin R.A."/>
            <person name="Nabieva E.R."/>
            <person name="Penin A.A."/>
            <person name="Kondrashov A.S."/>
            <person name="Logacheva M.D."/>
        </authorList>
    </citation>
    <scope>NUCLEOTIDE SEQUENCE [LARGE SCALE GENOMIC DNA]</scope>
</reference>
<feature type="region of interest" description="Disordered" evidence="1">
    <location>
        <begin position="224"/>
        <end position="308"/>
    </location>
</feature>
<feature type="compositionally biased region" description="Basic and acidic residues" evidence="1">
    <location>
        <begin position="285"/>
        <end position="307"/>
    </location>
</feature>
<feature type="domain" description="DUF4283" evidence="2">
    <location>
        <begin position="33"/>
        <end position="108"/>
    </location>
</feature>